<organism evidence="3 5">
    <name type="scientific">Didymodactylos carnosus</name>
    <dbReference type="NCBI Taxonomy" id="1234261"/>
    <lineage>
        <taxon>Eukaryota</taxon>
        <taxon>Metazoa</taxon>
        <taxon>Spiralia</taxon>
        <taxon>Gnathifera</taxon>
        <taxon>Rotifera</taxon>
        <taxon>Eurotatoria</taxon>
        <taxon>Bdelloidea</taxon>
        <taxon>Philodinida</taxon>
        <taxon>Philodinidae</taxon>
        <taxon>Didymodactylos</taxon>
    </lineage>
</organism>
<comment type="caution">
    <text evidence="3">The sequence shown here is derived from an EMBL/GenBank/DDBJ whole genome shotgun (WGS) entry which is preliminary data.</text>
</comment>
<evidence type="ECO:0000313" key="3">
    <source>
        <dbReference type="EMBL" id="CAF1294856.1"/>
    </source>
</evidence>
<comment type="similarity">
    <text evidence="1">Belongs to the metallo-dependent hydrolases superfamily. TatD-type hydrolase family.</text>
</comment>
<keyword evidence="2" id="KW-0479">Metal-binding</keyword>
<dbReference type="PIRSF" id="PIRSF005902">
    <property type="entry name" value="DNase_TatD"/>
    <property type="match status" value="1"/>
</dbReference>
<dbReference type="AlphaFoldDB" id="A0A815D9E2"/>
<feature type="binding site" evidence="2">
    <location>
        <position position="61"/>
    </location>
    <ligand>
        <name>a divalent metal cation</name>
        <dbReference type="ChEBI" id="CHEBI:60240"/>
        <label>1</label>
    </ligand>
</feature>
<dbReference type="InterPro" id="IPR032466">
    <property type="entry name" value="Metal_Hydrolase"/>
</dbReference>
<reference evidence="3" key="1">
    <citation type="submission" date="2021-02" db="EMBL/GenBank/DDBJ databases">
        <authorList>
            <person name="Nowell W R."/>
        </authorList>
    </citation>
    <scope>NUCLEOTIDE SEQUENCE</scope>
</reference>
<evidence type="ECO:0000313" key="5">
    <source>
        <dbReference type="Proteomes" id="UP000663829"/>
    </source>
</evidence>
<dbReference type="EMBL" id="CAJNOQ010012221">
    <property type="protein sequence ID" value="CAF1294856.1"/>
    <property type="molecule type" value="Genomic_DNA"/>
</dbReference>
<name>A0A815D9E2_9BILA</name>
<feature type="binding site" evidence="2">
    <location>
        <position position="96"/>
    </location>
    <ligand>
        <name>a divalent metal cation</name>
        <dbReference type="ChEBI" id="CHEBI:60240"/>
        <label>2</label>
    </ligand>
</feature>
<feature type="binding site" evidence="2">
    <location>
        <position position="121"/>
    </location>
    <ligand>
        <name>a divalent metal cation</name>
        <dbReference type="ChEBI" id="CHEBI:60240"/>
        <label>2</label>
    </ligand>
</feature>
<dbReference type="GO" id="GO:0016788">
    <property type="term" value="F:hydrolase activity, acting on ester bonds"/>
    <property type="evidence" value="ECO:0007669"/>
    <property type="project" value="InterPro"/>
</dbReference>
<gene>
    <name evidence="3" type="ORF">GPM918_LOCUS28223</name>
    <name evidence="4" type="ORF">SRO942_LOCUS28703</name>
</gene>
<proteinExistence type="inferred from homology"/>
<dbReference type="SUPFAM" id="SSF51556">
    <property type="entry name" value="Metallo-dependent hydrolases"/>
    <property type="match status" value="1"/>
</dbReference>
<dbReference type="PANTHER" id="PTHR46363">
    <property type="entry name" value="DEOXYRIBONUCLEASE TATDN2-RELATED"/>
    <property type="match status" value="1"/>
</dbReference>
<evidence type="ECO:0000256" key="1">
    <source>
        <dbReference type="ARBA" id="ARBA00009275"/>
    </source>
</evidence>
<protein>
    <submittedName>
        <fullName evidence="3">Uncharacterized protein</fullName>
    </submittedName>
</protein>
<dbReference type="Pfam" id="PF01026">
    <property type="entry name" value="TatD_DNase"/>
    <property type="match status" value="1"/>
</dbReference>
<dbReference type="EMBL" id="CAJOBC010034563">
    <property type="protein sequence ID" value="CAF4107738.1"/>
    <property type="molecule type" value="Genomic_DNA"/>
</dbReference>
<accession>A0A815D9E2</accession>
<evidence type="ECO:0000313" key="4">
    <source>
        <dbReference type="EMBL" id="CAF4107738.1"/>
    </source>
</evidence>
<evidence type="ECO:0000256" key="2">
    <source>
        <dbReference type="PIRSR" id="PIRSR005902-1"/>
    </source>
</evidence>
<dbReference type="OrthoDB" id="413993at2759"/>
<keyword evidence="5" id="KW-1185">Reference proteome</keyword>
<dbReference type="GO" id="GO:0046872">
    <property type="term" value="F:metal ion binding"/>
    <property type="evidence" value="ECO:0007669"/>
    <property type="project" value="UniProtKB-KW"/>
</dbReference>
<dbReference type="Proteomes" id="UP000681722">
    <property type="component" value="Unassembled WGS sequence"/>
</dbReference>
<dbReference type="Proteomes" id="UP000663829">
    <property type="component" value="Unassembled WGS sequence"/>
</dbReference>
<dbReference type="InterPro" id="IPR001130">
    <property type="entry name" value="TatD-like"/>
</dbReference>
<dbReference type="PANTHER" id="PTHR46363:SF1">
    <property type="entry name" value="DEOXYRIBONUCLEASE TATDN2-RELATED"/>
    <property type="match status" value="1"/>
</dbReference>
<dbReference type="Gene3D" id="3.20.20.140">
    <property type="entry name" value="Metal-dependent hydrolases"/>
    <property type="match status" value="1"/>
</dbReference>
<feature type="binding site" evidence="2">
    <location>
        <position position="183"/>
    </location>
    <ligand>
        <name>a divalent metal cation</name>
        <dbReference type="ChEBI" id="CHEBI:60240"/>
        <label>1</label>
    </ligand>
</feature>
<sequence length="243" mass="27903">MYVRHPHWSLYVCTSGRIFETFGIRPKLIPQDKQMELTALSSIMVNKDSPKSGRPIVAIGETGLDDTSKHSIGEQLMIYTEQVLMAARFQMPLVLHCRGTHLFRQMYEILKTVLPMNHPIHWHCINANSDLSLLMELMNTFPNSYIAFNGSSVSNSDENIQKAFRKWILDLKDLLSHLILETDFPFLCPEGLYVHDYNPISGIFASAKFIEETARIRGENANKLIQLSNSNIRRVYNLSRFDV</sequence>